<keyword evidence="4" id="KW-1134">Transmembrane beta strand</keyword>
<keyword evidence="8" id="KW-0175">Coiled coil</keyword>
<gene>
    <name evidence="9" type="ORF">SAMN02982919_02845</name>
</gene>
<dbReference type="Proteomes" id="UP000199766">
    <property type="component" value="Unassembled WGS sequence"/>
</dbReference>
<evidence type="ECO:0000256" key="3">
    <source>
        <dbReference type="ARBA" id="ARBA00022448"/>
    </source>
</evidence>
<dbReference type="AlphaFoldDB" id="A0A1H9RAG9"/>
<dbReference type="Gene3D" id="1.20.1600.10">
    <property type="entry name" value="Outer membrane efflux proteins (OEP)"/>
    <property type="match status" value="1"/>
</dbReference>
<evidence type="ECO:0000256" key="2">
    <source>
        <dbReference type="ARBA" id="ARBA00007613"/>
    </source>
</evidence>
<evidence type="ECO:0000256" key="1">
    <source>
        <dbReference type="ARBA" id="ARBA00004442"/>
    </source>
</evidence>
<dbReference type="SUPFAM" id="SSF56954">
    <property type="entry name" value="Outer membrane efflux proteins (OEP)"/>
    <property type="match status" value="1"/>
</dbReference>
<dbReference type="GO" id="GO:0008233">
    <property type="term" value="F:peptidase activity"/>
    <property type="evidence" value="ECO:0007669"/>
    <property type="project" value="UniProtKB-KW"/>
</dbReference>
<feature type="coiled-coil region" evidence="8">
    <location>
        <begin position="340"/>
        <end position="399"/>
    </location>
</feature>
<evidence type="ECO:0000313" key="9">
    <source>
        <dbReference type="EMBL" id="SER69545.1"/>
    </source>
</evidence>
<dbReference type="InterPro" id="IPR051906">
    <property type="entry name" value="TolC-like"/>
</dbReference>
<name>A0A1H9RAG9_9BURK</name>
<organism evidence="9 10">
    <name type="scientific">Giesbergeria anulus</name>
    <dbReference type="NCBI Taxonomy" id="180197"/>
    <lineage>
        <taxon>Bacteria</taxon>
        <taxon>Pseudomonadati</taxon>
        <taxon>Pseudomonadota</taxon>
        <taxon>Betaproteobacteria</taxon>
        <taxon>Burkholderiales</taxon>
        <taxon>Comamonadaceae</taxon>
        <taxon>Giesbergeria</taxon>
    </lineage>
</organism>
<dbReference type="GO" id="GO:0015562">
    <property type="term" value="F:efflux transmembrane transporter activity"/>
    <property type="evidence" value="ECO:0007669"/>
    <property type="project" value="InterPro"/>
</dbReference>
<keyword evidence="9" id="KW-0378">Hydrolase</keyword>
<comment type="similarity">
    <text evidence="2">Belongs to the outer membrane factor (OMF) (TC 1.B.17) family.</text>
</comment>
<dbReference type="GO" id="GO:0015288">
    <property type="term" value="F:porin activity"/>
    <property type="evidence" value="ECO:0007669"/>
    <property type="project" value="TreeGrafter"/>
</dbReference>
<evidence type="ECO:0000256" key="4">
    <source>
        <dbReference type="ARBA" id="ARBA00022452"/>
    </source>
</evidence>
<dbReference type="EMBL" id="FOGD01000012">
    <property type="protein sequence ID" value="SER69545.1"/>
    <property type="molecule type" value="Genomic_DNA"/>
</dbReference>
<dbReference type="GO" id="GO:0009279">
    <property type="term" value="C:cell outer membrane"/>
    <property type="evidence" value="ECO:0007669"/>
    <property type="project" value="UniProtKB-SubCell"/>
</dbReference>
<dbReference type="GO" id="GO:0006508">
    <property type="term" value="P:proteolysis"/>
    <property type="evidence" value="ECO:0007669"/>
    <property type="project" value="UniProtKB-KW"/>
</dbReference>
<dbReference type="OrthoDB" id="9813458at2"/>
<dbReference type="InterPro" id="IPR010130">
    <property type="entry name" value="T1SS_OMP_TolC"/>
</dbReference>
<dbReference type="PANTHER" id="PTHR30026">
    <property type="entry name" value="OUTER MEMBRANE PROTEIN TOLC"/>
    <property type="match status" value="1"/>
</dbReference>
<dbReference type="PANTHER" id="PTHR30026:SF20">
    <property type="entry name" value="OUTER MEMBRANE PROTEIN TOLC"/>
    <property type="match status" value="1"/>
</dbReference>
<protein>
    <submittedName>
        <fullName evidence="9">Outer membrane protein, protease secretion system</fullName>
    </submittedName>
</protein>
<dbReference type="RefSeq" id="WP_091458755.1">
    <property type="nucleotide sequence ID" value="NZ_FOGD01000012.1"/>
</dbReference>
<dbReference type="STRING" id="180197.SAMN02982919_02845"/>
<keyword evidence="6" id="KW-0472">Membrane</keyword>
<reference evidence="9 10" key="1">
    <citation type="submission" date="2016-10" db="EMBL/GenBank/DDBJ databases">
        <authorList>
            <person name="de Groot N.N."/>
        </authorList>
    </citation>
    <scope>NUCLEOTIDE SEQUENCE [LARGE SCALE GENOMIC DNA]</scope>
    <source>
        <strain evidence="9 10">ATCC 35958</strain>
    </source>
</reference>
<dbReference type="GO" id="GO:1990281">
    <property type="term" value="C:efflux pump complex"/>
    <property type="evidence" value="ECO:0007669"/>
    <property type="project" value="TreeGrafter"/>
</dbReference>
<evidence type="ECO:0000313" key="10">
    <source>
        <dbReference type="Proteomes" id="UP000199766"/>
    </source>
</evidence>
<dbReference type="NCBIfam" id="TIGR01844">
    <property type="entry name" value="type_I_sec_TolC"/>
    <property type="match status" value="1"/>
</dbReference>
<keyword evidence="9" id="KW-0645">Protease</keyword>
<proteinExistence type="inferred from homology"/>
<keyword evidence="3" id="KW-0813">Transport</keyword>
<sequence>MSSSFIDSIARPQGVPRLLALSALAAGIFAAFPQAGWSMDLRQAYEAAQANDAQIRASRAGAEATRERLPQAKAQLLPNVGVSMGRNYNDLTTTGRGLLGPVTSQTHYYSSNQSLSVRQPLYRPYQKAQVRQAQAQVDDADASLERDEQSLVVRVGEAYFDALLTQDQLALILAQKTTYGTQLDAARKGFAAGTGTRTDIDEAQARLDMTVAQELEARQNMEFTRHRIQVLTGQPMSELARLEVARFQASAPVPAAVDAWIEQAENNSPELRSLRAQVDAARLEVDKARAGHLPTLDAVAQWSRTNSDNVTSVNTRYDNKSIGLQLSIPLYAGGQVNSTVRQALAAQERAQEMLEATRRDLGVRVHREFRGMTEGVLRIQALEQAVRSAEQAVQSNRRSFEAGVRTTIDVLNAEQQKTVALRDLAQARYLYLVSQLRLQSLAGQDRVATVEQANGWLQAAAAPAQTAAREEDQ</sequence>
<keyword evidence="7" id="KW-0998">Cell outer membrane</keyword>
<dbReference type="InterPro" id="IPR003423">
    <property type="entry name" value="OMP_efflux"/>
</dbReference>
<comment type="subcellular location">
    <subcellularLocation>
        <location evidence="1">Cell outer membrane</location>
    </subcellularLocation>
</comment>
<evidence type="ECO:0000256" key="8">
    <source>
        <dbReference type="SAM" id="Coils"/>
    </source>
</evidence>
<keyword evidence="10" id="KW-1185">Reference proteome</keyword>
<evidence type="ECO:0000256" key="5">
    <source>
        <dbReference type="ARBA" id="ARBA00022692"/>
    </source>
</evidence>
<dbReference type="Pfam" id="PF02321">
    <property type="entry name" value="OEP"/>
    <property type="match status" value="2"/>
</dbReference>
<evidence type="ECO:0000256" key="6">
    <source>
        <dbReference type="ARBA" id="ARBA00023136"/>
    </source>
</evidence>
<evidence type="ECO:0000256" key="7">
    <source>
        <dbReference type="ARBA" id="ARBA00023237"/>
    </source>
</evidence>
<keyword evidence="5" id="KW-0812">Transmembrane</keyword>
<accession>A0A1H9RAG9</accession>